<dbReference type="KEGG" id="nba:CUN60_08855"/>
<evidence type="ECO:0000313" key="2">
    <source>
        <dbReference type="Proteomes" id="UP000236655"/>
    </source>
</evidence>
<organism evidence="1 2">
    <name type="scientific">Aquella oligotrophica</name>
    <dbReference type="NCBI Taxonomy" id="2067065"/>
    <lineage>
        <taxon>Bacteria</taxon>
        <taxon>Pseudomonadati</taxon>
        <taxon>Pseudomonadota</taxon>
        <taxon>Betaproteobacteria</taxon>
        <taxon>Neisseriales</taxon>
        <taxon>Neisseriaceae</taxon>
        <taxon>Aquella</taxon>
    </lineage>
</organism>
<sequence length="101" mass="10774">MTIVNGTYDLKIQTPMGEKHATLVLQADKNILTGSFVTKSDTSSISGTTTGNQIDFETVITTPLGKITARIIGSIEGDNLIAESKLMFATAKINGTRRNGE</sequence>
<dbReference type="EMBL" id="CP024847">
    <property type="protein sequence ID" value="AUR52402.1"/>
    <property type="molecule type" value="Genomic_DNA"/>
</dbReference>
<dbReference type="AlphaFoldDB" id="A0A2I7N7J4"/>
<name>A0A2I7N7J4_9NEIS</name>
<proteinExistence type="predicted"/>
<protein>
    <submittedName>
        <fullName evidence="1">Uncharacterized protein</fullName>
    </submittedName>
</protein>
<dbReference type="RefSeq" id="WP_102951695.1">
    <property type="nucleotide sequence ID" value="NZ_CP024847.1"/>
</dbReference>
<evidence type="ECO:0000313" key="1">
    <source>
        <dbReference type="EMBL" id="AUR52402.1"/>
    </source>
</evidence>
<reference evidence="2" key="1">
    <citation type="submission" date="2017-11" db="EMBL/GenBank/DDBJ databases">
        <authorList>
            <person name="Chan K.G."/>
            <person name="Lee L.S."/>
        </authorList>
    </citation>
    <scope>NUCLEOTIDE SEQUENCE [LARGE SCALE GENOMIC DNA]</scope>
    <source>
        <strain evidence="2">DSM 100970</strain>
    </source>
</reference>
<dbReference type="Proteomes" id="UP000236655">
    <property type="component" value="Chromosome"/>
</dbReference>
<keyword evidence="2" id="KW-1185">Reference proteome</keyword>
<gene>
    <name evidence="1" type="ORF">CUN60_08855</name>
</gene>
<dbReference type="OrthoDB" id="5145750at2"/>
<accession>A0A2I7N7J4</accession>